<dbReference type="AlphaFoldDB" id="A0A9P0DFD3"/>
<accession>A0A9P0DFD3</accession>
<feature type="transmembrane region" description="Helical" evidence="5">
    <location>
        <begin position="394"/>
        <end position="417"/>
    </location>
</feature>
<name>A0A9P0DFD3_PHACE</name>
<dbReference type="InterPro" id="IPR036259">
    <property type="entry name" value="MFS_trans_sf"/>
</dbReference>
<feature type="transmembrane region" description="Helical" evidence="5">
    <location>
        <begin position="487"/>
        <end position="510"/>
    </location>
</feature>
<dbReference type="PROSITE" id="PS50850">
    <property type="entry name" value="MFS"/>
    <property type="match status" value="1"/>
</dbReference>
<dbReference type="Proteomes" id="UP001153737">
    <property type="component" value="Chromosome 12"/>
</dbReference>
<evidence type="ECO:0000259" key="6">
    <source>
        <dbReference type="PROSITE" id="PS50850"/>
    </source>
</evidence>
<dbReference type="PANTHER" id="PTHR24064">
    <property type="entry name" value="SOLUTE CARRIER FAMILY 22 MEMBER"/>
    <property type="match status" value="1"/>
</dbReference>
<protein>
    <recommendedName>
        <fullName evidence="6">Major facilitator superfamily (MFS) profile domain-containing protein</fullName>
    </recommendedName>
</protein>
<dbReference type="EMBL" id="OU896718">
    <property type="protein sequence ID" value="CAH1119189.1"/>
    <property type="molecule type" value="Genomic_DNA"/>
</dbReference>
<feature type="transmembrane region" description="Helical" evidence="5">
    <location>
        <begin position="367"/>
        <end position="388"/>
    </location>
</feature>
<feature type="transmembrane region" description="Helical" evidence="5">
    <location>
        <begin position="258"/>
        <end position="276"/>
    </location>
</feature>
<comment type="subcellular location">
    <subcellularLocation>
        <location evidence="1">Membrane</location>
        <topology evidence="1">Multi-pass membrane protein</topology>
    </subcellularLocation>
</comment>
<dbReference type="GO" id="GO:0022857">
    <property type="term" value="F:transmembrane transporter activity"/>
    <property type="evidence" value="ECO:0007669"/>
    <property type="project" value="InterPro"/>
</dbReference>
<evidence type="ECO:0000256" key="3">
    <source>
        <dbReference type="ARBA" id="ARBA00022989"/>
    </source>
</evidence>
<feature type="transmembrane region" description="Helical" evidence="5">
    <location>
        <begin position="171"/>
        <end position="188"/>
    </location>
</feature>
<evidence type="ECO:0000313" key="8">
    <source>
        <dbReference type="Proteomes" id="UP001153737"/>
    </source>
</evidence>
<keyword evidence="2 5" id="KW-0812">Transmembrane</keyword>
<proteinExistence type="predicted"/>
<reference evidence="7" key="2">
    <citation type="submission" date="2022-10" db="EMBL/GenBank/DDBJ databases">
        <authorList>
            <consortium name="ENA_rothamsted_submissions"/>
            <consortium name="culmorum"/>
            <person name="King R."/>
        </authorList>
    </citation>
    <scope>NUCLEOTIDE SEQUENCE</scope>
</reference>
<keyword evidence="4 5" id="KW-0472">Membrane</keyword>
<evidence type="ECO:0000313" key="7">
    <source>
        <dbReference type="EMBL" id="CAH1119189.1"/>
    </source>
</evidence>
<feature type="transmembrane region" description="Helical" evidence="5">
    <location>
        <begin position="424"/>
        <end position="444"/>
    </location>
</feature>
<reference evidence="7" key="1">
    <citation type="submission" date="2022-01" db="EMBL/GenBank/DDBJ databases">
        <authorList>
            <person name="King R."/>
        </authorList>
    </citation>
    <scope>NUCLEOTIDE SEQUENCE</scope>
</reference>
<feature type="domain" description="Major facilitator superfamily (MFS) profile" evidence="6">
    <location>
        <begin position="119"/>
        <end position="540"/>
    </location>
</feature>
<gene>
    <name evidence="7" type="ORF">PHAECO_LOCUS3368</name>
</gene>
<dbReference type="InterPro" id="IPR020846">
    <property type="entry name" value="MFS_dom"/>
</dbReference>
<dbReference type="SUPFAM" id="SSF103473">
    <property type="entry name" value="MFS general substrate transporter"/>
    <property type="match status" value="1"/>
</dbReference>
<dbReference type="CDD" id="cd17317">
    <property type="entry name" value="MFS_SLC22"/>
    <property type="match status" value="1"/>
</dbReference>
<keyword evidence="8" id="KW-1185">Reference proteome</keyword>
<sequence length="573" mass="63621">MNSPRVNFKFLKTFWWKKKFQVRVSDAMPSDKKEPPNKPDTEDIISSAIGEFGRWQLLHTFLLSLFNIPCTWHIFIPTFHAAERLVWCARPEKFRNVAPHLWINCSGQSDAEYCSTTWRGDAAECPPFGEGGNFSGTAACDRWEFAGEGSTIISDFELVCDRANLIRVGEMMFLAGVAVGGLVCGILSDKYGRKRTLMVSVLIQSVVGTIIAFSPWFSLYAIFRVILGFISVSVVFSGFVLSIELVGGEWRTVAGISYLFPVSLSYMIIAGIGYLLRDWRHLQLAISLPGLLFQILWWVLPESPRWLLALGRTKEVMRILESAARFNKRPLPPNLDKRLQPETSEEPVENVSVLDLFKTAEMRKRTFIQFLIWFSVYLVYYGLVLNLGNIGGNLYITSVLQGAVEIPAVALSIFILLKGGRRLPLCLTMAVSGAACALIVPIYHVTGADLQWLVTCLAMLSKFCISSSNAIMPVFTAELYPTTIRNIGVGAANVAAGIALMAVPYLWMLASFHQSVPMAVLAVFGILGGLSVLLLPETGHAPLLDTLKEEEHGRRYSISPIDNSKRINNNCCS</sequence>
<dbReference type="InterPro" id="IPR005828">
    <property type="entry name" value="MFS_sugar_transport-like"/>
</dbReference>
<feature type="transmembrane region" description="Helical" evidence="5">
    <location>
        <begin position="222"/>
        <end position="246"/>
    </location>
</feature>
<feature type="transmembrane region" description="Helical" evidence="5">
    <location>
        <begin position="197"/>
        <end position="216"/>
    </location>
</feature>
<evidence type="ECO:0000256" key="2">
    <source>
        <dbReference type="ARBA" id="ARBA00022692"/>
    </source>
</evidence>
<keyword evidence="3 5" id="KW-1133">Transmembrane helix</keyword>
<organism evidence="7 8">
    <name type="scientific">Phaedon cochleariae</name>
    <name type="common">Mustard beetle</name>
    <dbReference type="NCBI Taxonomy" id="80249"/>
    <lineage>
        <taxon>Eukaryota</taxon>
        <taxon>Metazoa</taxon>
        <taxon>Ecdysozoa</taxon>
        <taxon>Arthropoda</taxon>
        <taxon>Hexapoda</taxon>
        <taxon>Insecta</taxon>
        <taxon>Pterygota</taxon>
        <taxon>Neoptera</taxon>
        <taxon>Endopterygota</taxon>
        <taxon>Coleoptera</taxon>
        <taxon>Polyphaga</taxon>
        <taxon>Cucujiformia</taxon>
        <taxon>Chrysomeloidea</taxon>
        <taxon>Chrysomelidae</taxon>
        <taxon>Chrysomelinae</taxon>
        <taxon>Chrysomelini</taxon>
        <taxon>Phaedon</taxon>
    </lineage>
</organism>
<evidence type="ECO:0000256" key="1">
    <source>
        <dbReference type="ARBA" id="ARBA00004141"/>
    </source>
</evidence>
<dbReference type="GO" id="GO:0016020">
    <property type="term" value="C:membrane"/>
    <property type="evidence" value="ECO:0007669"/>
    <property type="project" value="UniProtKB-SubCell"/>
</dbReference>
<dbReference type="Pfam" id="PF00083">
    <property type="entry name" value="Sugar_tr"/>
    <property type="match status" value="1"/>
</dbReference>
<evidence type="ECO:0000256" key="4">
    <source>
        <dbReference type="ARBA" id="ARBA00023136"/>
    </source>
</evidence>
<feature type="transmembrane region" description="Helical" evidence="5">
    <location>
        <begin position="516"/>
        <end position="535"/>
    </location>
</feature>
<evidence type="ECO:0000256" key="5">
    <source>
        <dbReference type="SAM" id="Phobius"/>
    </source>
</evidence>
<dbReference type="Gene3D" id="1.20.1250.20">
    <property type="entry name" value="MFS general substrate transporter like domains"/>
    <property type="match status" value="1"/>
</dbReference>
<feature type="transmembrane region" description="Helical" evidence="5">
    <location>
        <begin position="282"/>
        <end position="300"/>
    </location>
</feature>